<sequence>MAKISNRFWFMLHGWVSLPIWILFSFICLTGTVAVLSHELTWLTNPAARALNPDELPAKPVDELMLVVEKAYPNAQVMGAMTFEPYLVNAITFTDADKPYAIAYVNQYTGQIQQINEGLTFIGFMRSLHGWLLFPWQSGYSVGYYLVCSMALMMLASLITGLIVYKRFWRSFFAPKLRLTQGKKTLLSDLHKLSGVWSIWFIAIMSLTGLWYLVQAIFWHADIDIEPHAPMIASEQVPLMQAGDTQLPSANVSFTEALSLAKQRFPDFQPSYVMLPEHQRDMYHLSGSGDHIFYDQYSYNLSINPWTGEIASATSPDTMTGMQTLMHIADPLHYGTLGGIWTKLIWFFFGLVLSGMSITGFMMWGLRHVRAFKQAESKDLAADMLGEAR</sequence>
<dbReference type="Pfam" id="PF03929">
    <property type="entry name" value="PepSY_TM"/>
    <property type="match status" value="1"/>
</dbReference>
<evidence type="ECO:0000256" key="1">
    <source>
        <dbReference type="SAM" id="Phobius"/>
    </source>
</evidence>
<accession>A0A220UMB5</accession>
<feature type="transmembrane region" description="Helical" evidence="1">
    <location>
        <begin position="142"/>
        <end position="165"/>
    </location>
</feature>
<organism evidence="2 3">
    <name type="scientific">Shewanella bicestrii</name>
    <dbReference type="NCBI Taxonomy" id="2018305"/>
    <lineage>
        <taxon>Bacteria</taxon>
        <taxon>Pseudomonadati</taxon>
        <taxon>Pseudomonadota</taxon>
        <taxon>Gammaproteobacteria</taxon>
        <taxon>Alteromonadales</taxon>
        <taxon>Shewanellaceae</taxon>
        <taxon>Shewanella</taxon>
    </lineage>
</organism>
<proteinExistence type="predicted"/>
<dbReference type="InterPro" id="IPR005625">
    <property type="entry name" value="PepSY-ass_TM"/>
</dbReference>
<protein>
    <submittedName>
        <fullName evidence="2">Peptidase</fullName>
    </submittedName>
</protein>
<keyword evidence="1" id="KW-0472">Membrane</keyword>
<feature type="transmembrane region" description="Helical" evidence="1">
    <location>
        <begin position="193"/>
        <end position="214"/>
    </location>
</feature>
<dbReference type="AlphaFoldDB" id="A0A220UMB5"/>
<dbReference type="PANTHER" id="PTHR34219:SF8">
    <property type="entry name" value="PEPSY DOMAIN-CONTAINING PROTEIN"/>
    <property type="match status" value="1"/>
</dbReference>
<keyword evidence="1" id="KW-1133">Transmembrane helix</keyword>
<reference evidence="2 3" key="1">
    <citation type="submission" date="2017-07" db="EMBL/GenBank/DDBJ databases">
        <title>Phenotypical and genomic characterization of a clinical isolate of Shewanella bicestrii sp. nov. producing an extended-spectrum beta-lactamase and a new oxacillinase variant.</title>
        <authorList>
            <person name="Jousset A.B."/>
            <person name="Bonnin R.A."/>
            <person name="Girlich D."/>
            <person name="Dabos L."/>
            <person name="Potron A."/>
            <person name="Dortet L."/>
            <person name="Glaser P."/>
            <person name="Naas T."/>
        </authorList>
    </citation>
    <scope>NUCLEOTIDE SEQUENCE [LARGE SCALE GENOMIC DNA]</scope>
    <source>
        <strain evidence="2 3">JAB-1</strain>
    </source>
</reference>
<keyword evidence="1" id="KW-0812">Transmembrane</keyword>
<gene>
    <name evidence="2" type="ORF">CF168_09830</name>
</gene>
<dbReference type="RefSeq" id="WP_089067733.1">
    <property type="nucleotide sequence ID" value="NZ_CP022358.1"/>
</dbReference>
<dbReference type="EMBL" id="CP022358">
    <property type="protein sequence ID" value="ASK69150.1"/>
    <property type="molecule type" value="Genomic_DNA"/>
</dbReference>
<evidence type="ECO:0000313" key="3">
    <source>
        <dbReference type="Proteomes" id="UP000198367"/>
    </source>
</evidence>
<dbReference type="Proteomes" id="UP000198367">
    <property type="component" value="Chromosome"/>
</dbReference>
<dbReference type="KEGG" id="sbj:CF168_09830"/>
<evidence type="ECO:0000313" key="2">
    <source>
        <dbReference type="EMBL" id="ASK69150.1"/>
    </source>
</evidence>
<feature type="transmembrane region" description="Helical" evidence="1">
    <location>
        <begin position="12"/>
        <end position="36"/>
    </location>
</feature>
<name>A0A220UMB5_9GAMM</name>
<feature type="transmembrane region" description="Helical" evidence="1">
    <location>
        <begin position="344"/>
        <end position="366"/>
    </location>
</feature>
<dbReference type="PANTHER" id="PTHR34219">
    <property type="entry name" value="IRON-REGULATED INNER MEMBRANE PROTEIN-RELATED"/>
    <property type="match status" value="1"/>
</dbReference>
<keyword evidence="3" id="KW-1185">Reference proteome</keyword>